<organism evidence="1 2">
    <name type="scientific">Pontiella desulfatans</name>
    <dbReference type="NCBI Taxonomy" id="2750659"/>
    <lineage>
        <taxon>Bacteria</taxon>
        <taxon>Pseudomonadati</taxon>
        <taxon>Kiritimatiellota</taxon>
        <taxon>Kiritimatiellia</taxon>
        <taxon>Kiritimatiellales</taxon>
        <taxon>Pontiellaceae</taxon>
        <taxon>Pontiella</taxon>
    </lineage>
</organism>
<gene>
    <name evidence="1" type="ORF">PDESU_04980</name>
</gene>
<protein>
    <recommendedName>
        <fullName evidence="3">Nucleotidyl transferase AbiEii/AbiGii toxin family protein</fullName>
    </recommendedName>
</protein>
<dbReference type="Pfam" id="PF08843">
    <property type="entry name" value="AbiEii"/>
    <property type="match status" value="1"/>
</dbReference>
<name>A0A6C2U924_PONDE</name>
<dbReference type="AlphaFoldDB" id="A0A6C2U924"/>
<keyword evidence="2" id="KW-1185">Reference proteome</keyword>
<sequence length="306" mass="35198">MSNPTPSNLAHSVFQRLRNYAKEHGEDFNRLLSRYAMERFLYRLSKSEHSENFVLKGALLFMVWEPDYGRRSTKDIDLLGFTENSLDNLTAIAQEICKTHVEGDGIEFDSDNIRAERIKEDADYEGVRIRGFAFIGQSRIPIQIDIGFGDALVPGAIEATVPTLLDFPAPELRCYHQLTVIAEKFEAMIKLGELNSRMKDFYDVWNIIQHEEIAGEELQKACVATFEQRETPLDLNPRFFLEEFPESFGKEEQWAAFVRKQELEDIAPASFREVIRILHGFFRPMVEAQLSGEPFSSTWASSGQWQ</sequence>
<dbReference type="InterPro" id="IPR014942">
    <property type="entry name" value="AbiEii"/>
</dbReference>
<evidence type="ECO:0008006" key="3">
    <source>
        <dbReference type="Google" id="ProtNLM"/>
    </source>
</evidence>
<proteinExistence type="predicted"/>
<dbReference type="EMBL" id="CAAHFG010000003">
    <property type="protein sequence ID" value="VGO16389.1"/>
    <property type="molecule type" value="Genomic_DNA"/>
</dbReference>
<evidence type="ECO:0000313" key="2">
    <source>
        <dbReference type="Proteomes" id="UP000366872"/>
    </source>
</evidence>
<reference evidence="1 2" key="1">
    <citation type="submission" date="2019-04" db="EMBL/GenBank/DDBJ databases">
        <authorList>
            <person name="Van Vliet M D."/>
        </authorList>
    </citation>
    <scope>NUCLEOTIDE SEQUENCE [LARGE SCALE GENOMIC DNA]</scope>
    <source>
        <strain evidence="1 2">F1</strain>
    </source>
</reference>
<accession>A0A6C2U924</accession>
<evidence type="ECO:0000313" key="1">
    <source>
        <dbReference type="EMBL" id="VGO16389.1"/>
    </source>
</evidence>
<dbReference type="RefSeq" id="WP_136081906.1">
    <property type="nucleotide sequence ID" value="NZ_CAAHFG010000003.1"/>
</dbReference>
<dbReference type="Proteomes" id="UP000366872">
    <property type="component" value="Unassembled WGS sequence"/>
</dbReference>